<dbReference type="PANTHER" id="PTHR31332:SF0">
    <property type="entry name" value="7-HYDROXYMETHYL CHLOROPHYLL A REDUCTASE, CHLOROPLASTIC"/>
    <property type="match status" value="1"/>
</dbReference>
<keyword evidence="2" id="KW-0408">Iron</keyword>
<evidence type="ECO:0000256" key="3">
    <source>
        <dbReference type="ARBA" id="ARBA00023014"/>
    </source>
</evidence>
<evidence type="ECO:0000256" key="2">
    <source>
        <dbReference type="ARBA" id="ARBA00023004"/>
    </source>
</evidence>
<dbReference type="InterPro" id="IPR017896">
    <property type="entry name" value="4Fe4S_Fe-S-bd"/>
</dbReference>
<feature type="domain" description="4Fe-4S ferredoxin-type" evidence="4">
    <location>
        <begin position="6"/>
        <end position="35"/>
    </location>
</feature>
<evidence type="ECO:0000313" key="5">
    <source>
        <dbReference type="EMBL" id="OUM21145.1"/>
    </source>
</evidence>
<dbReference type="OrthoDB" id="430408at2"/>
<keyword evidence="6" id="KW-1185">Reference proteome</keyword>
<dbReference type="Proteomes" id="UP000194903">
    <property type="component" value="Unassembled WGS sequence"/>
</dbReference>
<dbReference type="InterPro" id="IPR017900">
    <property type="entry name" value="4Fe4S_Fe_S_CS"/>
</dbReference>
<dbReference type="Pfam" id="PF12838">
    <property type="entry name" value="Fer4_7"/>
    <property type="match status" value="1"/>
</dbReference>
<dbReference type="AlphaFoldDB" id="A0A252F5U4"/>
<sequence>MEQETVYTTVQAGLCCGCGICKGICPKGCISWDKQNGLYVPKIDEKFCIGCGLCVSVCPGLGQNYETAGTAADTVTGSVLGCFNAWSKDSALRNVSASGGVVSTIIRELLTSGVYDGAFCLDSYDYRDQLKTRLYTTEEVGTRWNESNAPKSRYLPVSHEKAIMYIKTHRNTRLIFVGTSCAIRGLQAAIKKLNLERTQYLFIGLFCDKVFNYNVISYFEDTYSPDAPLEALHFKNKESGGWPGDMKFFPKDGKPFYRPLADRTKAKAYFVPERCIYCVDKLNVCADISLGDNYTGKDESKLGSNSVIIRTQIGVSAWAAAKDLLEIRDICIEEIQQAQALDWRLDNLYFGDLKAEQIGNGLDLNDGVPREKEPELFTQDLKNGLKKLRAGAVYDINSTELQKQIRKDNKKPNPAVKFVKRCYSYIKRRIK</sequence>
<dbReference type="GO" id="GO:0052592">
    <property type="term" value="F:oxidoreductase activity, acting on CH or CH2 groups, with an iron-sulfur protein as acceptor"/>
    <property type="evidence" value="ECO:0007669"/>
    <property type="project" value="TreeGrafter"/>
</dbReference>
<organism evidence="5 6">
    <name type="scientific">Butyricicoccus porcorum</name>
    <dbReference type="NCBI Taxonomy" id="1945634"/>
    <lineage>
        <taxon>Bacteria</taxon>
        <taxon>Bacillati</taxon>
        <taxon>Bacillota</taxon>
        <taxon>Clostridia</taxon>
        <taxon>Eubacteriales</taxon>
        <taxon>Butyricicoccaceae</taxon>
        <taxon>Butyricicoccus</taxon>
    </lineage>
</organism>
<feature type="domain" description="4Fe-4S ferredoxin-type" evidence="4">
    <location>
        <begin position="39"/>
        <end position="68"/>
    </location>
</feature>
<gene>
    <name evidence="5" type="ORF">CBW42_03670</name>
</gene>
<keyword evidence="3" id="KW-0411">Iron-sulfur</keyword>
<dbReference type="PANTHER" id="PTHR31332">
    <property type="entry name" value="7-HYDROXYMETHYL CHLOROPHYLL A REDUCTASE, CHLOROPLASTIC"/>
    <property type="match status" value="1"/>
</dbReference>
<dbReference type="Pfam" id="PF04432">
    <property type="entry name" value="FrhB_FdhB_C"/>
    <property type="match status" value="1"/>
</dbReference>
<dbReference type="Pfam" id="PF04422">
    <property type="entry name" value="FrhB_FdhB_N"/>
    <property type="match status" value="1"/>
</dbReference>
<evidence type="ECO:0000259" key="4">
    <source>
        <dbReference type="PROSITE" id="PS51379"/>
    </source>
</evidence>
<comment type="caution">
    <text evidence="5">The sequence shown here is derived from an EMBL/GenBank/DDBJ whole genome shotgun (WGS) entry which is preliminary data.</text>
</comment>
<accession>A0A252F5U4</accession>
<reference evidence="5 6" key="1">
    <citation type="submission" date="2017-05" db="EMBL/GenBank/DDBJ databases">
        <title>Butyricicoccus porcorum sp. nov. a butyrate-producing bacterium from the swine intestinal tract.</title>
        <authorList>
            <person name="Trachsel J."/>
            <person name="Humphrey S."/>
            <person name="Allen H.K."/>
        </authorList>
    </citation>
    <scope>NUCLEOTIDE SEQUENCE [LARGE SCALE GENOMIC DNA]</scope>
    <source>
        <strain evidence="5">BB10</strain>
    </source>
</reference>
<dbReference type="RefSeq" id="WP_087017896.1">
    <property type="nucleotide sequence ID" value="NZ_NHOC01000003.1"/>
</dbReference>
<dbReference type="GO" id="GO:0046872">
    <property type="term" value="F:metal ion binding"/>
    <property type="evidence" value="ECO:0007669"/>
    <property type="project" value="UniProtKB-KW"/>
</dbReference>
<protein>
    <recommendedName>
        <fullName evidence="4">4Fe-4S ferredoxin-type domain-containing protein</fullName>
    </recommendedName>
</protein>
<dbReference type="SUPFAM" id="SSF54862">
    <property type="entry name" value="4Fe-4S ferredoxins"/>
    <property type="match status" value="1"/>
</dbReference>
<dbReference type="InterPro" id="IPR007516">
    <property type="entry name" value="Co_F420_Hydgase/DH_bsu_N"/>
</dbReference>
<dbReference type="GO" id="GO:0051536">
    <property type="term" value="F:iron-sulfur cluster binding"/>
    <property type="evidence" value="ECO:0007669"/>
    <property type="project" value="UniProtKB-KW"/>
</dbReference>
<dbReference type="Gene3D" id="3.30.70.20">
    <property type="match status" value="1"/>
</dbReference>
<dbReference type="EMBL" id="NHOC01000003">
    <property type="protein sequence ID" value="OUM21145.1"/>
    <property type="molecule type" value="Genomic_DNA"/>
</dbReference>
<evidence type="ECO:0000256" key="1">
    <source>
        <dbReference type="ARBA" id="ARBA00022723"/>
    </source>
</evidence>
<dbReference type="PROSITE" id="PS51379">
    <property type="entry name" value="4FE4S_FER_2"/>
    <property type="match status" value="2"/>
</dbReference>
<dbReference type="InterPro" id="IPR007525">
    <property type="entry name" value="FrhB_FdhB_C"/>
</dbReference>
<name>A0A252F5U4_9FIRM</name>
<proteinExistence type="predicted"/>
<evidence type="ECO:0000313" key="6">
    <source>
        <dbReference type="Proteomes" id="UP000194903"/>
    </source>
</evidence>
<keyword evidence="1" id="KW-0479">Metal-binding</keyword>
<dbReference type="PROSITE" id="PS00198">
    <property type="entry name" value="4FE4S_FER_1"/>
    <property type="match status" value="1"/>
</dbReference>
<dbReference type="InterPro" id="IPR045220">
    <property type="entry name" value="FRHB/FDHB/HCAR-like"/>
</dbReference>